<dbReference type="WBParaSite" id="SVE_1978000.1">
    <property type="protein sequence ID" value="SVE_1978000.1"/>
    <property type="gene ID" value="SVE_1978000"/>
</dbReference>
<sequence length="1010" mass="115283">MENSTSLKGLSLKNERDDSLDCISTTATIDCRNLSNSKSSNSDIIFDPSSYEISTNSSQPSINNYNITTNWFDKFLNKTNYKIGLFVADYPKTILAITLFFTLICSVKIIITPQKDDLRTGYTPVDSKSLVEMARYTEFYHTSGEPLNLGVFLTAKDGKSMHRISHLNESIELIDIIGNDFYFTKNNNESKNFFDICTDFCLFNEPIRQFRNGLMLKEMSGSTFKSRINLTFPFITMMGATIDLSPNFFGVALNDEKDKENEITNIKNLSLVILQFRADQPQDMIRDDIMKWERNVCKYINTQYEGINLEAKCLALTIVGDEVVRTGMTLFPFISVGFGIMSVFSIITVYMSGYYFDQWSKHKISMALMACVCPLLATSTALGLLFWFGFRFGSILCVTPFLVMAIGVDDAYLMIHSWQRICIEKRKAKLDGKNQYILEYFSLRNRIGEVLVDVGPSITITSLTNILAFAVGAYTPTPEIQLFCIANVVAIFFDYLYQITMFLSIIVIAGKFEIDKEEEKKGVNFEGNVWLKNVLSTFMKSYCEWLSNPFTSFSIFLVVIFYLLWSFQSAMSIKVQLTPDKLFLKESIILDINALRDNIVVPNYLVMRVFINNASNLDDSLKLKHLNDMVNELETMEECLGPMYSKYWKRSYDEFIKAIQEEDEERENDLLNDNNTLITSSSSSIYSKEMIDKFLNWPEYSYWGGFLRFNETTNLLDKFFITIAFHGKQFSEWNFKLKTLRTWRDIVEKHKELDASVYFEDAPFLDQIDTIVPAMVSSSIFTLICMAVICIIFMKNFYTMIVATLSILSICLGVFGFLAIWGIDLDPISMATTIMSIGFSVDFPAHISYHYYRAGVESNFKSTVQHRILESLIAIGFPLLQCGISTILFVTCLLFIDTYMSQVFVKTMILVVSLGLLHGLIIVPSFLCLLSNINNFIFQNSNNLQINSVKRKTTIYGSLKNLLSKKSLVQVKISDINCNVEKSSNNDILPSINGKIDDSNMKISVFISNY</sequence>
<feature type="transmembrane region" description="Helical" evidence="8">
    <location>
        <begin position="450"/>
        <end position="474"/>
    </location>
</feature>
<dbReference type="GO" id="GO:0030659">
    <property type="term" value="C:cytoplasmic vesicle membrane"/>
    <property type="evidence" value="ECO:0007669"/>
    <property type="project" value="TreeGrafter"/>
</dbReference>
<feature type="transmembrane region" description="Helical" evidence="8">
    <location>
        <begin position="545"/>
        <end position="565"/>
    </location>
</feature>
<reference evidence="11" key="2">
    <citation type="submission" date="2015-08" db="UniProtKB">
        <authorList>
            <consortium name="WormBaseParasite"/>
        </authorList>
    </citation>
    <scope>IDENTIFICATION</scope>
</reference>
<feature type="transmembrane region" description="Helical" evidence="8">
    <location>
        <begin position="330"/>
        <end position="352"/>
    </location>
</feature>
<keyword evidence="10" id="KW-1185">Reference proteome</keyword>
<evidence type="ECO:0000313" key="10">
    <source>
        <dbReference type="Proteomes" id="UP000035680"/>
    </source>
</evidence>
<dbReference type="Proteomes" id="UP000035680">
    <property type="component" value="Unassembled WGS sequence"/>
</dbReference>
<comment type="similarity">
    <text evidence="2">Belongs to the patched family.</text>
</comment>
<feature type="transmembrane region" description="Helical" evidence="8">
    <location>
        <begin position="771"/>
        <end position="794"/>
    </location>
</feature>
<dbReference type="InterPro" id="IPR000731">
    <property type="entry name" value="SSD"/>
</dbReference>
<keyword evidence="6 8" id="KW-0472">Membrane</keyword>
<feature type="domain" description="SSD" evidence="9">
    <location>
        <begin position="332"/>
        <end position="508"/>
    </location>
</feature>
<evidence type="ECO:0000256" key="8">
    <source>
        <dbReference type="SAM" id="Phobius"/>
    </source>
</evidence>
<keyword evidence="3" id="KW-1003">Cell membrane</keyword>
<feature type="transmembrane region" description="Helical" evidence="8">
    <location>
        <begin position="480"/>
        <end position="510"/>
    </location>
</feature>
<dbReference type="GO" id="GO:0018996">
    <property type="term" value="P:molting cycle, collagen and cuticulin-based cuticle"/>
    <property type="evidence" value="ECO:0007669"/>
    <property type="project" value="TreeGrafter"/>
</dbReference>
<evidence type="ECO:0000256" key="3">
    <source>
        <dbReference type="ARBA" id="ARBA00022475"/>
    </source>
</evidence>
<proteinExistence type="inferred from homology"/>
<dbReference type="Pfam" id="PF02460">
    <property type="entry name" value="Patched"/>
    <property type="match status" value="1"/>
</dbReference>
<evidence type="ECO:0000256" key="2">
    <source>
        <dbReference type="ARBA" id="ARBA00005585"/>
    </source>
</evidence>
<dbReference type="PANTHER" id="PTHR10796">
    <property type="entry name" value="PATCHED-RELATED"/>
    <property type="match status" value="1"/>
</dbReference>
<dbReference type="GO" id="GO:0005886">
    <property type="term" value="C:plasma membrane"/>
    <property type="evidence" value="ECO:0007669"/>
    <property type="project" value="UniProtKB-SubCell"/>
</dbReference>
<dbReference type="PROSITE" id="PS50156">
    <property type="entry name" value="SSD"/>
    <property type="match status" value="1"/>
</dbReference>
<dbReference type="PANTHER" id="PTHR10796:SF95">
    <property type="entry name" value="SSD DOMAIN-CONTAINING PROTEIN"/>
    <property type="match status" value="1"/>
</dbReference>
<keyword evidence="7" id="KW-0325">Glycoprotein</keyword>
<evidence type="ECO:0000313" key="11">
    <source>
        <dbReference type="WBParaSite" id="SVE_1978000.1"/>
    </source>
</evidence>
<evidence type="ECO:0000256" key="4">
    <source>
        <dbReference type="ARBA" id="ARBA00022692"/>
    </source>
</evidence>
<dbReference type="SUPFAM" id="SSF82866">
    <property type="entry name" value="Multidrug efflux transporter AcrB transmembrane domain"/>
    <property type="match status" value="2"/>
</dbReference>
<dbReference type="GO" id="GO:0006897">
    <property type="term" value="P:endocytosis"/>
    <property type="evidence" value="ECO:0007669"/>
    <property type="project" value="TreeGrafter"/>
</dbReference>
<comment type="subcellular location">
    <subcellularLocation>
        <location evidence="1">Cell membrane</location>
        <topology evidence="1">Multi-pass membrane protein</topology>
    </subcellularLocation>
</comment>
<name>A0A0K0G4W8_STRVS</name>
<dbReference type="AlphaFoldDB" id="A0A0K0G4W8"/>
<evidence type="ECO:0000256" key="6">
    <source>
        <dbReference type="ARBA" id="ARBA00023136"/>
    </source>
</evidence>
<evidence type="ECO:0000256" key="7">
    <source>
        <dbReference type="ARBA" id="ARBA00023180"/>
    </source>
</evidence>
<dbReference type="Gene3D" id="1.20.1640.10">
    <property type="entry name" value="Multidrug efflux transporter AcrB transmembrane domain"/>
    <property type="match status" value="2"/>
</dbReference>
<feature type="transmembrane region" description="Helical" evidence="8">
    <location>
        <begin position="872"/>
        <end position="896"/>
    </location>
</feature>
<evidence type="ECO:0000259" key="9">
    <source>
        <dbReference type="PROSITE" id="PS50156"/>
    </source>
</evidence>
<dbReference type="FunFam" id="1.20.1640.10:FF:000013">
    <property type="entry name" value="PaTched Related family"/>
    <property type="match status" value="1"/>
</dbReference>
<feature type="transmembrane region" description="Helical" evidence="8">
    <location>
        <begin position="364"/>
        <end position="387"/>
    </location>
</feature>
<protein>
    <submittedName>
        <fullName evidence="11">SSD domain-containing protein</fullName>
    </submittedName>
</protein>
<evidence type="ECO:0000256" key="5">
    <source>
        <dbReference type="ARBA" id="ARBA00022989"/>
    </source>
</evidence>
<dbReference type="InterPro" id="IPR051697">
    <property type="entry name" value="Patched_domain-protein"/>
</dbReference>
<feature type="transmembrane region" description="Helical" evidence="8">
    <location>
        <begin position="829"/>
        <end position="852"/>
    </location>
</feature>
<feature type="transmembrane region" description="Helical" evidence="8">
    <location>
        <begin position="908"/>
        <end position="930"/>
    </location>
</feature>
<keyword evidence="4 8" id="KW-0812">Transmembrane</keyword>
<feature type="transmembrane region" description="Helical" evidence="8">
    <location>
        <begin position="801"/>
        <end position="823"/>
    </location>
</feature>
<dbReference type="InterPro" id="IPR003392">
    <property type="entry name" value="PTHD_SSD"/>
</dbReference>
<accession>A0A0K0G4W8</accession>
<feature type="transmembrane region" description="Helical" evidence="8">
    <location>
        <begin position="393"/>
        <end position="415"/>
    </location>
</feature>
<organism evidence="10 11">
    <name type="scientific">Strongyloides venezuelensis</name>
    <name type="common">Threadworm</name>
    <dbReference type="NCBI Taxonomy" id="75913"/>
    <lineage>
        <taxon>Eukaryota</taxon>
        <taxon>Metazoa</taxon>
        <taxon>Ecdysozoa</taxon>
        <taxon>Nematoda</taxon>
        <taxon>Chromadorea</taxon>
        <taxon>Rhabditida</taxon>
        <taxon>Tylenchina</taxon>
        <taxon>Panagrolaimomorpha</taxon>
        <taxon>Strongyloidoidea</taxon>
        <taxon>Strongyloididae</taxon>
        <taxon>Strongyloides</taxon>
    </lineage>
</organism>
<evidence type="ECO:0000256" key="1">
    <source>
        <dbReference type="ARBA" id="ARBA00004651"/>
    </source>
</evidence>
<keyword evidence="5 8" id="KW-1133">Transmembrane helix</keyword>
<reference evidence="10" key="1">
    <citation type="submission" date="2014-07" db="EMBL/GenBank/DDBJ databases">
        <authorList>
            <person name="Martin A.A"/>
            <person name="De Silva N."/>
        </authorList>
    </citation>
    <scope>NUCLEOTIDE SEQUENCE</scope>
</reference>